<dbReference type="PANTHER" id="PTHR11707">
    <property type="entry name" value="L-ASPARAGINASE"/>
    <property type="match status" value="1"/>
</dbReference>
<keyword evidence="6" id="KW-0732">Signal</keyword>
<evidence type="ECO:0000256" key="4">
    <source>
        <dbReference type="PROSITE-ProRule" id="PRU10100"/>
    </source>
</evidence>
<dbReference type="PROSITE" id="PS00917">
    <property type="entry name" value="ASN_GLN_ASE_2"/>
    <property type="match status" value="1"/>
</dbReference>
<keyword evidence="2" id="KW-0378">Hydrolase</keyword>
<dbReference type="Pfam" id="PF00710">
    <property type="entry name" value="Asparaginase"/>
    <property type="match status" value="1"/>
</dbReference>
<comment type="similarity">
    <text evidence="1 5">Belongs to the asparaginase 1 family.</text>
</comment>
<protein>
    <submittedName>
        <fullName evidence="9">Asparaginase</fullName>
    </submittedName>
</protein>
<dbReference type="InterPro" id="IPR040919">
    <property type="entry name" value="Asparaginase_C"/>
</dbReference>
<dbReference type="InterPro" id="IPR036152">
    <property type="entry name" value="Asp/glu_Ase-like_sf"/>
</dbReference>
<dbReference type="CDD" id="cd00411">
    <property type="entry name" value="L-asparaginase_like"/>
    <property type="match status" value="1"/>
</dbReference>
<dbReference type="InterPro" id="IPR027474">
    <property type="entry name" value="L-asparaginase_N"/>
</dbReference>
<dbReference type="InterPro" id="IPR004550">
    <property type="entry name" value="AsnASE_II"/>
</dbReference>
<reference evidence="9 10" key="1">
    <citation type="submission" date="2020-08" db="EMBL/GenBank/DDBJ databases">
        <title>A Genomic Blueprint of the Chicken Gut Microbiome.</title>
        <authorList>
            <person name="Gilroy R."/>
            <person name="Ravi A."/>
            <person name="Getino M."/>
            <person name="Pursley I."/>
            <person name="Horton D.L."/>
            <person name="Alikhan N.-F."/>
            <person name="Baker D."/>
            <person name="Gharbi K."/>
            <person name="Hall N."/>
            <person name="Watson M."/>
            <person name="Adriaenssens E.M."/>
            <person name="Foster-Nyarko E."/>
            <person name="Jarju S."/>
            <person name="Secka A."/>
            <person name="Antonio M."/>
            <person name="Oren A."/>
            <person name="Chaudhuri R."/>
            <person name="La Ragione R.M."/>
            <person name="Hildebrand F."/>
            <person name="Pallen M.J."/>
        </authorList>
    </citation>
    <scope>NUCLEOTIDE SEQUENCE [LARGE SCALE GENOMIC DNA]</scope>
    <source>
        <strain evidence="9 10">Sa2CVA6</strain>
    </source>
</reference>
<dbReference type="InterPro" id="IPR027475">
    <property type="entry name" value="Asparaginase/glutaminase_AS2"/>
</dbReference>
<feature type="domain" description="L-asparaginase N-terminal" evidence="7">
    <location>
        <begin position="55"/>
        <end position="247"/>
    </location>
</feature>
<name>A0ABR8S8M8_9BURK</name>
<dbReference type="RefSeq" id="WP_191722201.1">
    <property type="nucleotide sequence ID" value="NZ_JACSQK010000002.1"/>
</dbReference>
<evidence type="ECO:0000259" key="7">
    <source>
        <dbReference type="Pfam" id="PF00710"/>
    </source>
</evidence>
<dbReference type="PIRSF" id="PIRSF001220">
    <property type="entry name" value="L-ASNase_gatD"/>
    <property type="match status" value="1"/>
</dbReference>
<dbReference type="Proteomes" id="UP000634919">
    <property type="component" value="Unassembled WGS sequence"/>
</dbReference>
<evidence type="ECO:0000256" key="2">
    <source>
        <dbReference type="ARBA" id="ARBA00022801"/>
    </source>
</evidence>
<dbReference type="PIRSF" id="PIRSF500176">
    <property type="entry name" value="L_ASNase"/>
    <property type="match status" value="1"/>
</dbReference>
<evidence type="ECO:0000256" key="3">
    <source>
        <dbReference type="PROSITE-ProRule" id="PRU10099"/>
    </source>
</evidence>
<dbReference type="InterPro" id="IPR037152">
    <property type="entry name" value="L-asparaginase_N_sf"/>
</dbReference>
<comment type="caution">
    <text evidence="9">The sequence shown here is derived from an EMBL/GenBank/DDBJ whole genome shotgun (WGS) entry which is preliminary data.</text>
</comment>
<dbReference type="PROSITE" id="PS51732">
    <property type="entry name" value="ASN_GLN_ASE_3"/>
    <property type="match status" value="1"/>
</dbReference>
<dbReference type="EMBL" id="JACSQK010000002">
    <property type="protein sequence ID" value="MBD7959805.1"/>
    <property type="molecule type" value="Genomic_DNA"/>
</dbReference>
<proteinExistence type="inferred from homology"/>
<dbReference type="PROSITE" id="PS00144">
    <property type="entry name" value="ASN_GLN_ASE_1"/>
    <property type="match status" value="1"/>
</dbReference>
<dbReference type="InterPro" id="IPR020827">
    <property type="entry name" value="Asparaginase/glutaminase_AS1"/>
</dbReference>
<dbReference type="PROSITE" id="PS51257">
    <property type="entry name" value="PROKAR_LIPOPROTEIN"/>
    <property type="match status" value="1"/>
</dbReference>
<keyword evidence="10" id="KW-1185">Reference proteome</keyword>
<feature type="signal peptide" evidence="6">
    <location>
        <begin position="1"/>
        <end position="26"/>
    </location>
</feature>
<organism evidence="9 10">
    <name type="scientific">Comamonas avium</name>
    <dbReference type="NCBI Taxonomy" id="2762231"/>
    <lineage>
        <taxon>Bacteria</taxon>
        <taxon>Pseudomonadati</taxon>
        <taxon>Pseudomonadota</taxon>
        <taxon>Betaproteobacteria</taxon>
        <taxon>Burkholderiales</taxon>
        <taxon>Comamonadaceae</taxon>
        <taxon>Comamonas</taxon>
    </lineage>
</organism>
<dbReference type="SUPFAM" id="SSF53774">
    <property type="entry name" value="Glutaminase/Asparaginase"/>
    <property type="match status" value="1"/>
</dbReference>
<feature type="chain" id="PRO_5046700022" evidence="6">
    <location>
        <begin position="27"/>
        <end position="380"/>
    </location>
</feature>
<dbReference type="Pfam" id="PF17763">
    <property type="entry name" value="Asparaginase_C"/>
    <property type="match status" value="1"/>
</dbReference>
<dbReference type="Gene3D" id="3.40.50.1170">
    <property type="entry name" value="L-asparaginase, N-terminal domain"/>
    <property type="match status" value="1"/>
</dbReference>
<evidence type="ECO:0000256" key="1">
    <source>
        <dbReference type="ARBA" id="ARBA00010518"/>
    </source>
</evidence>
<evidence type="ECO:0000256" key="6">
    <source>
        <dbReference type="SAM" id="SignalP"/>
    </source>
</evidence>
<evidence type="ECO:0000313" key="10">
    <source>
        <dbReference type="Proteomes" id="UP000634919"/>
    </source>
</evidence>
<dbReference type="PANTHER" id="PTHR11707:SF28">
    <property type="entry name" value="60 KDA LYSOPHOSPHOLIPASE"/>
    <property type="match status" value="1"/>
</dbReference>
<feature type="domain" description="Asparaginase/glutaminase C-terminal" evidence="8">
    <location>
        <begin position="268"/>
        <end position="377"/>
    </location>
</feature>
<dbReference type="NCBIfam" id="TIGR00520">
    <property type="entry name" value="asnASE_II"/>
    <property type="match status" value="1"/>
</dbReference>
<evidence type="ECO:0000259" key="8">
    <source>
        <dbReference type="Pfam" id="PF17763"/>
    </source>
</evidence>
<dbReference type="SMART" id="SM00870">
    <property type="entry name" value="Asparaginase"/>
    <property type="match status" value="1"/>
</dbReference>
<gene>
    <name evidence="9" type="ORF">H9646_04880</name>
</gene>
<accession>A0ABR8S8M8</accession>
<feature type="active site" evidence="3">
    <location>
        <position position="64"/>
    </location>
</feature>
<dbReference type="Gene3D" id="3.40.50.40">
    <property type="match status" value="1"/>
</dbReference>
<dbReference type="InterPro" id="IPR006034">
    <property type="entry name" value="Asparaginase/glutaminase-like"/>
</dbReference>
<dbReference type="PRINTS" id="PR00139">
    <property type="entry name" value="ASNGLNASE"/>
</dbReference>
<sequence length="380" mass="39596">MRFPSAFRLSLISVALALAGCASQTAAPAASTAAAPAPVTTAAPSAAPAAAAKPRVVVLATGGTIAGAGASAVNSATYTAAKVPVDKLLAGLPELGNLATVTGEQVFQIASESFTNKELVTLAKRVNELAKRADVDGIVITHGTDTLEETGFFLNLVVRTNKPIVMVGSMRPGTAISADGALNLLGAVATAAAKDSVGKGVLVSMNDDIHTARDVAKLTNIKANAFASQWGPLGMVVEGKTYWFRAPVKRHTSASEFNIEQINELPAVDIVYGYGNVPPTAIEALGKAGVKAIVHAGTGNGSVADRIVPKLNELRGKGTIIVRSSRIPAGFVLRNAEQPDDKYDWVVAHDLNPQKARLLTAVALTQTQDTKQLQRIFWEY</sequence>
<feature type="active site" evidence="4">
    <location>
        <position position="144"/>
    </location>
</feature>
<dbReference type="InterPro" id="IPR027473">
    <property type="entry name" value="L-asparaginase_C"/>
</dbReference>
<evidence type="ECO:0000313" key="9">
    <source>
        <dbReference type="EMBL" id="MBD7959805.1"/>
    </source>
</evidence>
<evidence type="ECO:0000256" key="5">
    <source>
        <dbReference type="RuleBase" id="RU004456"/>
    </source>
</evidence>